<feature type="region of interest" description="Disordered" evidence="1">
    <location>
        <begin position="185"/>
        <end position="205"/>
    </location>
</feature>
<protein>
    <submittedName>
        <fullName evidence="2">Uncharacterized protein</fullName>
    </submittedName>
</protein>
<reference evidence="2" key="1">
    <citation type="submission" date="2021-01" db="EMBL/GenBank/DDBJ databases">
        <authorList>
            <person name="Corre E."/>
            <person name="Pelletier E."/>
            <person name="Niang G."/>
            <person name="Scheremetjew M."/>
            <person name="Finn R."/>
            <person name="Kale V."/>
            <person name="Holt S."/>
            <person name="Cochrane G."/>
            <person name="Meng A."/>
            <person name="Brown T."/>
            <person name="Cohen L."/>
        </authorList>
    </citation>
    <scope>NUCLEOTIDE SEQUENCE</scope>
    <source>
        <strain evidence="2">CCMP325</strain>
    </source>
</reference>
<sequence length="205" mass="22147">MSSPSMANRDHFQVTASKSSSPQRRSYTLWLSALSLGTVILTLVHNAPAVSAWVSLESRRHEAGLWGILFQKKPAYHSGTALSVARNQLKLDKSSARPLLHEGQRVPAGRLKSWLDQTKSDPRLKSRKAYLGKTSQSENSHFTSKLEMSVAGFMAQQAASRMTGQPPRPIMGVGANGFILSIDAGRGRSGSDMEVTDSEPAGSGL</sequence>
<evidence type="ECO:0000256" key="1">
    <source>
        <dbReference type="SAM" id="MobiDB-lite"/>
    </source>
</evidence>
<proteinExistence type="predicted"/>
<organism evidence="2">
    <name type="scientific">Hanusia phi</name>
    <dbReference type="NCBI Taxonomy" id="3032"/>
    <lineage>
        <taxon>Eukaryota</taxon>
        <taxon>Cryptophyceae</taxon>
        <taxon>Pyrenomonadales</taxon>
        <taxon>Geminigeraceae</taxon>
        <taxon>Hanusia</taxon>
    </lineage>
</organism>
<gene>
    <name evidence="2" type="ORF">HPHI1048_LOCUS5179</name>
</gene>
<dbReference type="EMBL" id="HBEO01007349">
    <property type="protein sequence ID" value="CAD8474279.1"/>
    <property type="molecule type" value="Transcribed_RNA"/>
</dbReference>
<name>A0A7S0E854_9CRYP</name>
<dbReference type="AlphaFoldDB" id="A0A7S0E854"/>
<accession>A0A7S0E854</accession>
<evidence type="ECO:0000313" key="2">
    <source>
        <dbReference type="EMBL" id="CAD8474279.1"/>
    </source>
</evidence>